<sequence>MLNSSFSFLIRCSQTGEVWLFNCPDGCQQFVSKLQVRLNQINHIVINSLKTNEIGGLVGLLSSLSLNDRIQNINLYGPPGLLTYINLARKYSKTTFKYQLNVYIHQYTTIHKYGNFHLYIYPQNLYKNDLQYIFVEKERQGRFQSCKAELYGLSPGPIYGKLKMHNKYILPDGTIIAGKYFTNMYIKGIQVLYYQEKYSFRINHELSDRPYYTFRYKCNTSSIENNILGSNYLY</sequence>
<dbReference type="Gene3D" id="3.60.15.10">
    <property type="entry name" value="Ribonuclease Z/Hydroxyacylglutathione hydrolase-like"/>
    <property type="match status" value="1"/>
</dbReference>
<dbReference type="GeneID" id="29999513"/>
<protein>
    <submittedName>
        <fullName evidence="1">Ribonuclease Z</fullName>
    </submittedName>
</protein>
<dbReference type="GO" id="GO:0042781">
    <property type="term" value="F:3'-tRNA processing endoribonuclease activity"/>
    <property type="evidence" value="ECO:0007669"/>
    <property type="project" value="TreeGrafter"/>
</dbReference>
<proteinExistence type="predicted"/>
<dbReference type="AlphaFoldDB" id="A0A1G4NXX5"/>
<dbReference type="PANTHER" id="PTHR46018">
    <property type="entry name" value="ZINC PHOSPHODIESTERASE ELAC PROTEIN 1"/>
    <property type="match status" value="1"/>
</dbReference>
<keyword evidence="1" id="KW-0934">Plastid</keyword>
<evidence type="ECO:0000313" key="1">
    <source>
        <dbReference type="EMBL" id="SCW23507.1"/>
    </source>
</evidence>
<keyword evidence="1" id="KW-0150">Chloroplast</keyword>
<accession>A0A1G4NXX5</accession>
<dbReference type="RefSeq" id="YP_009315052.1">
    <property type="nucleotide sequence ID" value="NC_031665.1"/>
</dbReference>
<dbReference type="InterPro" id="IPR036866">
    <property type="entry name" value="RibonucZ/Hydroxyglut_hydro"/>
</dbReference>
<name>A0A1G4NXX5_9FLOR</name>
<dbReference type="PANTHER" id="PTHR46018:SF2">
    <property type="entry name" value="ZINC PHOSPHODIESTERASE ELAC PROTEIN 1"/>
    <property type="match status" value="1"/>
</dbReference>
<reference evidence="1" key="2">
    <citation type="submission" date="2016-10" db="EMBL/GenBank/DDBJ databases">
        <authorList>
            <person name="de Groot N.N."/>
        </authorList>
    </citation>
    <scope>NUCLEOTIDE SEQUENCE</scope>
    <source>
        <strain evidence="1">J.0604</strain>
    </source>
</reference>
<geneLocation type="chloroplast" evidence="1"/>
<organism evidence="1">
    <name type="scientific">Titanophycus setchellii</name>
    <dbReference type="NCBI Taxonomy" id="940129"/>
    <lineage>
        <taxon>Eukaryota</taxon>
        <taxon>Rhodophyta</taxon>
        <taxon>Florideophyceae</taxon>
        <taxon>Nemaliophycidae</taxon>
        <taxon>Nemaliales</taxon>
        <taxon>Liagoraceae</taxon>
        <taxon>Titanophycus</taxon>
    </lineage>
</organism>
<dbReference type="GO" id="GO:0005634">
    <property type="term" value="C:nucleus"/>
    <property type="evidence" value="ECO:0007669"/>
    <property type="project" value="TreeGrafter"/>
</dbReference>
<reference evidence="1" key="1">
    <citation type="submission" date="2016-10" db="EMBL/GenBank/DDBJ databases">
        <title>Chloroplast genomes as a tool to resolve red algal phylogenies: a case study in the Nemaliales.</title>
        <authorList>
            <person name="Costa J.F."/>
            <person name="Lin S.M."/>
            <person name="Macaya E.C."/>
            <person name="Fernandez-Garcia C."/>
            <person name="Verbruggen H."/>
        </authorList>
    </citation>
    <scope>NUCLEOTIDE SEQUENCE</scope>
    <source>
        <strain evidence="1">J.0604</strain>
    </source>
</reference>
<gene>
    <name evidence="1" type="primary">rnz</name>
    <name evidence="1" type="ORF">J0604_19</name>
</gene>
<dbReference type="SUPFAM" id="SSF56281">
    <property type="entry name" value="Metallo-hydrolase/oxidoreductase"/>
    <property type="match status" value="1"/>
</dbReference>
<dbReference type="EMBL" id="LT622874">
    <property type="protein sequence ID" value="SCW23507.1"/>
    <property type="molecule type" value="Genomic_DNA"/>
</dbReference>